<accession>X6LN63</accession>
<keyword evidence="7" id="KW-1185">Reference proteome</keyword>
<gene>
    <name evidence="6" type="ORF">RFI_34367</name>
</gene>
<dbReference type="GO" id="GO:0005525">
    <property type="term" value="F:GTP binding"/>
    <property type="evidence" value="ECO:0007669"/>
    <property type="project" value="UniProtKB-KW"/>
</dbReference>
<protein>
    <recommendedName>
        <fullName evidence="5">Tubulin/FtsZ 2-layer sandwich domain-containing protein</fullName>
    </recommendedName>
</protein>
<keyword evidence="3" id="KW-0547">Nucleotide-binding</keyword>
<keyword evidence="2" id="KW-0493">Microtubule</keyword>
<organism evidence="6 7">
    <name type="scientific">Reticulomyxa filosa</name>
    <dbReference type="NCBI Taxonomy" id="46433"/>
    <lineage>
        <taxon>Eukaryota</taxon>
        <taxon>Sar</taxon>
        <taxon>Rhizaria</taxon>
        <taxon>Retaria</taxon>
        <taxon>Foraminifera</taxon>
        <taxon>Monothalamids</taxon>
        <taxon>Reticulomyxidae</taxon>
        <taxon>Reticulomyxa</taxon>
    </lineage>
</organism>
<proteinExistence type="inferred from homology"/>
<dbReference type="PANTHER" id="PTHR11588">
    <property type="entry name" value="TUBULIN"/>
    <property type="match status" value="1"/>
</dbReference>
<dbReference type="Proteomes" id="UP000023152">
    <property type="component" value="Unassembled WGS sequence"/>
</dbReference>
<dbReference type="Gene3D" id="3.30.1330.20">
    <property type="entry name" value="Tubulin/FtsZ, C-terminal domain"/>
    <property type="match status" value="1"/>
</dbReference>
<name>X6LN63_RETFI</name>
<dbReference type="Pfam" id="PF03953">
    <property type="entry name" value="Tubulin_C"/>
    <property type="match status" value="1"/>
</dbReference>
<evidence type="ECO:0000259" key="5">
    <source>
        <dbReference type="Pfam" id="PF03953"/>
    </source>
</evidence>
<evidence type="ECO:0000256" key="3">
    <source>
        <dbReference type="ARBA" id="ARBA00022741"/>
    </source>
</evidence>
<dbReference type="SUPFAM" id="SSF55307">
    <property type="entry name" value="Tubulin C-terminal domain-like"/>
    <property type="match status" value="1"/>
</dbReference>
<feature type="domain" description="Tubulin/FtsZ 2-layer sandwich" evidence="5">
    <location>
        <begin position="2"/>
        <end position="122"/>
    </location>
</feature>
<dbReference type="GO" id="GO:0005874">
    <property type="term" value="C:microtubule"/>
    <property type="evidence" value="ECO:0007669"/>
    <property type="project" value="UniProtKB-KW"/>
</dbReference>
<dbReference type="AlphaFoldDB" id="X6LN63"/>
<dbReference type="InterPro" id="IPR037103">
    <property type="entry name" value="Tubulin/FtsZ-like_C"/>
</dbReference>
<dbReference type="OrthoDB" id="6073114at2759"/>
<sequence length="169" mass="18766">MTTGMSPIIPKVDVSTAPNDVQKITDDCFKPANWFVKYTEFDPAEDKYMAISLNYRGDIKSKEANATVQWLKSNNKVALVEWCPTGFKIGLNEVPAVTLESDDVGAFSKNAIMIANNTGISREKVWKENLLKPVKIWAFWKKYLDVLSEQPTDDVGGDNDNAGDDAGDN</sequence>
<evidence type="ECO:0000313" key="6">
    <source>
        <dbReference type="EMBL" id="ETO03044.1"/>
    </source>
</evidence>
<dbReference type="InterPro" id="IPR008280">
    <property type="entry name" value="Tub_FtsZ_C"/>
</dbReference>
<dbReference type="GO" id="GO:0007017">
    <property type="term" value="P:microtubule-based process"/>
    <property type="evidence" value="ECO:0007669"/>
    <property type="project" value="InterPro"/>
</dbReference>
<evidence type="ECO:0000256" key="2">
    <source>
        <dbReference type="ARBA" id="ARBA00022701"/>
    </source>
</evidence>
<evidence type="ECO:0000256" key="1">
    <source>
        <dbReference type="ARBA" id="ARBA00009636"/>
    </source>
</evidence>
<dbReference type="InterPro" id="IPR018316">
    <property type="entry name" value="Tubulin/FtsZ_2-layer-sand-dom"/>
</dbReference>
<comment type="caution">
    <text evidence="6">The sequence shown here is derived from an EMBL/GenBank/DDBJ whole genome shotgun (WGS) entry which is preliminary data.</text>
</comment>
<comment type="similarity">
    <text evidence="1">Belongs to the tubulin family.</text>
</comment>
<evidence type="ECO:0000256" key="4">
    <source>
        <dbReference type="ARBA" id="ARBA00023134"/>
    </source>
</evidence>
<keyword evidence="4" id="KW-0342">GTP-binding</keyword>
<evidence type="ECO:0000313" key="7">
    <source>
        <dbReference type="Proteomes" id="UP000023152"/>
    </source>
</evidence>
<reference evidence="6 7" key="1">
    <citation type="journal article" date="2013" name="Curr. Biol.">
        <title>The Genome of the Foraminiferan Reticulomyxa filosa.</title>
        <authorList>
            <person name="Glockner G."/>
            <person name="Hulsmann N."/>
            <person name="Schleicher M."/>
            <person name="Noegel A.A."/>
            <person name="Eichinger L."/>
            <person name="Gallinger C."/>
            <person name="Pawlowski J."/>
            <person name="Sierra R."/>
            <person name="Euteneuer U."/>
            <person name="Pillet L."/>
            <person name="Moustafa A."/>
            <person name="Platzer M."/>
            <person name="Groth M."/>
            <person name="Szafranski K."/>
            <person name="Schliwa M."/>
        </authorList>
    </citation>
    <scope>NUCLEOTIDE SEQUENCE [LARGE SCALE GENOMIC DNA]</scope>
</reference>
<dbReference type="InterPro" id="IPR000217">
    <property type="entry name" value="Tubulin"/>
</dbReference>
<dbReference type="EMBL" id="ASPP01034279">
    <property type="protein sequence ID" value="ETO03044.1"/>
    <property type="molecule type" value="Genomic_DNA"/>
</dbReference>